<evidence type="ECO:0000256" key="4">
    <source>
        <dbReference type="PROSITE-ProRule" id="PRU00433"/>
    </source>
</evidence>
<dbReference type="Proteomes" id="UP000319829">
    <property type="component" value="Unassembled WGS sequence"/>
</dbReference>
<keyword evidence="1 4" id="KW-0349">Heme</keyword>
<evidence type="ECO:0000256" key="2">
    <source>
        <dbReference type="ARBA" id="ARBA00022723"/>
    </source>
</evidence>
<gene>
    <name evidence="6" type="ORF">E6K74_01220</name>
    <name evidence="7" type="ORF">E6K77_05205</name>
</gene>
<dbReference type="GO" id="GO:0020037">
    <property type="term" value="F:heme binding"/>
    <property type="evidence" value="ECO:0007669"/>
    <property type="project" value="InterPro"/>
</dbReference>
<evidence type="ECO:0000313" key="7">
    <source>
        <dbReference type="EMBL" id="TMQ63465.1"/>
    </source>
</evidence>
<dbReference type="SUPFAM" id="SSF46626">
    <property type="entry name" value="Cytochrome c"/>
    <property type="match status" value="2"/>
</dbReference>
<dbReference type="InterPro" id="IPR036909">
    <property type="entry name" value="Cyt_c-like_dom_sf"/>
</dbReference>
<proteinExistence type="predicted"/>
<evidence type="ECO:0000313" key="9">
    <source>
        <dbReference type="Proteomes" id="UP000319829"/>
    </source>
</evidence>
<evidence type="ECO:0000259" key="5">
    <source>
        <dbReference type="PROSITE" id="PS51007"/>
    </source>
</evidence>
<accession>A0A538TIM3</accession>
<feature type="domain" description="Cytochrome c" evidence="5">
    <location>
        <begin position="151"/>
        <end position="257"/>
    </location>
</feature>
<dbReference type="Pfam" id="PF00034">
    <property type="entry name" value="Cytochrom_C"/>
    <property type="match status" value="1"/>
</dbReference>
<protein>
    <submittedName>
        <fullName evidence="7">C-type cytochrome</fullName>
    </submittedName>
</protein>
<dbReference type="Proteomes" id="UP000317366">
    <property type="component" value="Unassembled WGS sequence"/>
</dbReference>
<evidence type="ECO:0000313" key="8">
    <source>
        <dbReference type="Proteomes" id="UP000317366"/>
    </source>
</evidence>
<dbReference type="PANTHER" id="PTHR33751">
    <property type="entry name" value="CBB3-TYPE CYTOCHROME C OXIDASE SUBUNIT FIXP"/>
    <property type="match status" value="1"/>
</dbReference>
<name>A0A538TIM3_UNCEI</name>
<reference evidence="8 9" key="1">
    <citation type="journal article" date="2019" name="Nat. Microbiol.">
        <title>Mediterranean grassland soil C-N compound turnover is dependent on rainfall and depth, and is mediated by genomically divergent microorganisms.</title>
        <authorList>
            <person name="Diamond S."/>
            <person name="Andeer P.F."/>
            <person name="Li Z."/>
            <person name="Crits-Christoph A."/>
            <person name="Burstein D."/>
            <person name="Anantharaman K."/>
            <person name="Lane K.R."/>
            <person name="Thomas B.C."/>
            <person name="Pan C."/>
            <person name="Northen T.R."/>
            <person name="Banfield J.F."/>
        </authorList>
    </citation>
    <scope>NUCLEOTIDE SEQUENCE [LARGE SCALE GENOMIC DNA]</scope>
    <source>
        <strain evidence="6">WS_4</strain>
        <strain evidence="7">WS_7</strain>
    </source>
</reference>
<keyword evidence="3 4" id="KW-0408">Iron</keyword>
<dbReference type="PROSITE" id="PS51007">
    <property type="entry name" value="CYTC"/>
    <property type="match status" value="2"/>
</dbReference>
<evidence type="ECO:0000256" key="3">
    <source>
        <dbReference type="ARBA" id="ARBA00023004"/>
    </source>
</evidence>
<feature type="domain" description="Cytochrome c" evidence="5">
    <location>
        <begin position="39"/>
        <end position="143"/>
    </location>
</feature>
<evidence type="ECO:0000256" key="1">
    <source>
        <dbReference type="ARBA" id="ARBA00022617"/>
    </source>
</evidence>
<dbReference type="PANTHER" id="PTHR33751:SF1">
    <property type="entry name" value="CBB3-TYPE CYTOCHROME C OXIDASE SUBUNIT FIXP"/>
    <property type="match status" value="1"/>
</dbReference>
<organism evidence="7 8">
    <name type="scientific">Eiseniibacteriota bacterium</name>
    <dbReference type="NCBI Taxonomy" id="2212470"/>
    <lineage>
        <taxon>Bacteria</taxon>
        <taxon>Candidatus Eiseniibacteriota</taxon>
    </lineage>
</organism>
<sequence>MPSGIPRAILFVKKLLQLLVLFSLAALALWTTLLRPKLTPVERGRRLAEATGCFGCHGPEGMEGTANPGRAEKTVPSFKALMMYAKSEQEVREWIRDGVTTARSKSQSWRADREAGALRMPAFGKRLKPHQIDDLVAFVMVASGENSPKDSLALAGRSRVQALGCTGCHGRDGRYARPNPGSLKGYIPPWDGEDFAELVRDRKEFDEWVRRGNTGRFETNPLAMYFLRRAAVHMPAFERFLEPGDLDALWAYVGWLRGRSKGGAVSDGPPPESP</sequence>
<dbReference type="AlphaFoldDB" id="A0A538TIM3"/>
<dbReference type="EMBL" id="VBOU01000007">
    <property type="protein sequence ID" value="TMQ56068.1"/>
    <property type="molecule type" value="Genomic_DNA"/>
</dbReference>
<dbReference type="InterPro" id="IPR050597">
    <property type="entry name" value="Cytochrome_c_Oxidase_Subunit"/>
</dbReference>
<dbReference type="Gene3D" id="1.10.760.10">
    <property type="entry name" value="Cytochrome c-like domain"/>
    <property type="match status" value="2"/>
</dbReference>
<dbReference type="GO" id="GO:0046872">
    <property type="term" value="F:metal ion binding"/>
    <property type="evidence" value="ECO:0007669"/>
    <property type="project" value="UniProtKB-KW"/>
</dbReference>
<keyword evidence="2 4" id="KW-0479">Metal-binding</keyword>
<dbReference type="GO" id="GO:0009055">
    <property type="term" value="F:electron transfer activity"/>
    <property type="evidence" value="ECO:0007669"/>
    <property type="project" value="InterPro"/>
</dbReference>
<dbReference type="InterPro" id="IPR009056">
    <property type="entry name" value="Cyt_c-like_dom"/>
</dbReference>
<comment type="caution">
    <text evidence="7">The sequence shown here is derived from an EMBL/GenBank/DDBJ whole genome shotgun (WGS) entry which is preliminary data.</text>
</comment>
<dbReference type="EMBL" id="VBOX01000058">
    <property type="protein sequence ID" value="TMQ63465.1"/>
    <property type="molecule type" value="Genomic_DNA"/>
</dbReference>
<evidence type="ECO:0000313" key="6">
    <source>
        <dbReference type="EMBL" id="TMQ56068.1"/>
    </source>
</evidence>